<evidence type="ECO:0000313" key="2">
    <source>
        <dbReference type="EMBL" id="THH06987.1"/>
    </source>
</evidence>
<evidence type="ECO:0000313" key="3">
    <source>
        <dbReference type="Proteomes" id="UP000308199"/>
    </source>
</evidence>
<dbReference type="AlphaFoldDB" id="A0A4S4L6N6"/>
<feature type="compositionally biased region" description="Polar residues" evidence="1">
    <location>
        <begin position="86"/>
        <end position="99"/>
    </location>
</feature>
<keyword evidence="3" id="KW-1185">Reference proteome</keyword>
<reference evidence="2 3" key="1">
    <citation type="submission" date="2019-02" db="EMBL/GenBank/DDBJ databases">
        <title>Genome sequencing of the rare red list fungi Phellinidium pouzarii.</title>
        <authorList>
            <person name="Buettner E."/>
            <person name="Kellner H."/>
        </authorList>
    </citation>
    <scope>NUCLEOTIDE SEQUENCE [LARGE SCALE GENOMIC DNA]</scope>
    <source>
        <strain evidence="2 3">DSM 108285</strain>
    </source>
</reference>
<name>A0A4S4L6N6_9AGAM</name>
<feature type="compositionally biased region" description="Acidic residues" evidence="1">
    <location>
        <begin position="274"/>
        <end position="293"/>
    </location>
</feature>
<sequence>MSDPTDSDDSEMIIIPSLDSTPLFPEELPPAKRTKLSPSPPSPQIVDIVRSDTADNQEQPERDEEDHDDDRLSDISSMSQVFQLLRSTKKPVSQSQPTGGQVKPRPMFLSQGNKEHVSTARNDASVRTLRSGEIQQILKVFTAPRALLHRSSLARKSTYFVDLFERKLFGADIQKLNEYPVLEVEGNAKDFAFLLDVIDDDLTYLNQRPSFDTIARVLRTAAEFQFLSFHSVTPIPRPYSTETVVLARDYDVPNVLKGAMYELVRTKGFGMVEDGADSTDSDEDDTSDSDEIMASDREDTPHEGNDDGEEMEDDSTKVGQTLRSTPKFRLSRSDIAKLVHVREHLVGRWFALARSAPPLSPACLGEVASDCSSAWEDAIYKSRLLLQHMHDPIIGLWVLSGSSLYAPKDSVISRTTDGHWHIVRSEGAKRRI</sequence>
<evidence type="ECO:0008006" key="4">
    <source>
        <dbReference type="Google" id="ProtNLM"/>
    </source>
</evidence>
<feature type="region of interest" description="Disordered" evidence="1">
    <location>
        <begin position="272"/>
        <end position="323"/>
    </location>
</feature>
<organism evidence="2 3">
    <name type="scientific">Phellinidium pouzarii</name>
    <dbReference type="NCBI Taxonomy" id="167371"/>
    <lineage>
        <taxon>Eukaryota</taxon>
        <taxon>Fungi</taxon>
        <taxon>Dikarya</taxon>
        <taxon>Basidiomycota</taxon>
        <taxon>Agaricomycotina</taxon>
        <taxon>Agaricomycetes</taxon>
        <taxon>Hymenochaetales</taxon>
        <taxon>Hymenochaetaceae</taxon>
        <taxon>Phellinidium</taxon>
    </lineage>
</organism>
<feature type="region of interest" description="Disordered" evidence="1">
    <location>
        <begin position="86"/>
        <end position="116"/>
    </location>
</feature>
<evidence type="ECO:0000256" key="1">
    <source>
        <dbReference type="SAM" id="MobiDB-lite"/>
    </source>
</evidence>
<feature type="compositionally biased region" description="Basic and acidic residues" evidence="1">
    <location>
        <begin position="294"/>
        <end position="305"/>
    </location>
</feature>
<feature type="region of interest" description="Disordered" evidence="1">
    <location>
        <begin position="1"/>
        <end position="73"/>
    </location>
</feature>
<gene>
    <name evidence="2" type="ORF">EW145_g3697</name>
</gene>
<proteinExistence type="predicted"/>
<dbReference type="EMBL" id="SGPK01000165">
    <property type="protein sequence ID" value="THH06987.1"/>
    <property type="molecule type" value="Genomic_DNA"/>
</dbReference>
<dbReference type="OrthoDB" id="2746456at2759"/>
<dbReference type="Proteomes" id="UP000308199">
    <property type="component" value="Unassembled WGS sequence"/>
</dbReference>
<comment type="caution">
    <text evidence="2">The sequence shown here is derived from an EMBL/GenBank/DDBJ whole genome shotgun (WGS) entry which is preliminary data.</text>
</comment>
<feature type="compositionally biased region" description="Acidic residues" evidence="1">
    <location>
        <begin position="1"/>
        <end position="11"/>
    </location>
</feature>
<accession>A0A4S4L6N6</accession>
<protein>
    <recommendedName>
        <fullName evidence="4">BTB domain-containing protein</fullName>
    </recommendedName>
</protein>